<dbReference type="InterPro" id="IPR001789">
    <property type="entry name" value="Sig_transdc_resp-reg_receiver"/>
</dbReference>
<evidence type="ECO:0000256" key="3">
    <source>
        <dbReference type="ARBA" id="ARBA00023012"/>
    </source>
</evidence>
<dbReference type="PROSITE" id="PS51755">
    <property type="entry name" value="OMPR_PHOB"/>
    <property type="match status" value="1"/>
</dbReference>
<dbReference type="FunFam" id="1.10.10.10:FF:000018">
    <property type="entry name" value="DNA-binding response regulator ResD"/>
    <property type="match status" value="1"/>
</dbReference>
<dbReference type="SMART" id="SM00862">
    <property type="entry name" value="Trans_reg_C"/>
    <property type="match status" value="1"/>
</dbReference>
<evidence type="ECO:0000256" key="4">
    <source>
        <dbReference type="ARBA" id="ARBA00023015"/>
    </source>
</evidence>
<dbReference type="Gene3D" id="3.40.50.2300">
    <property type="match status" value="1"/>
</dbReference>
<evidence type="ECO:0000256" key="2">
    <source>
        <dbReference type="ARBA" id="ARBA00022553"/>
    </source>
</evidence>
<dbReference type="Pfam" id="PF00486">
    <property type="entry name" value="Trans_reg_C"/>
    <property type="match status" value="1"/>
</dbReference>
<sequence>MKENILIIEDEENIRDILNYSLNNEGYSIKEASTGEEGIKIIENSNIDLIILDLMLPGISGYDVCREINPNYKIPIIMLTAKNDIVDKVIGLELGADDYITKPFDIREVIARIKVCLRRIKELDKQYYEDKNGEDSQNIMKIDENIKIFIDSREIFKDEEIINLKPKEYDLLYFLARNKNIVFSREQLLDDIWGYDFLGDSRTVDVHVQRIRKKLGVTGKNSIIKTVFGVGYKMI</sequence>
<evidence type="ECO:0000256" key="6">
    <source>
        <dbReference type="ARBA" id="ARBA00023163"/>
    </source>
</evidence>
<dbReference type="InterPro" id="IPR039420">
    <property type="entry name" value="WalR-like"/>
</dbReference>
<evidence type="ECO:0000256" key="8">
    <source>
        <dbReference type="PROSITE-ProRule" id="PRU00169"/>
    </source>
</evidence>
<dbReference type="InterPro" id="IPR001867">
    <property type="entry name" value="OmpR/PhoB-type_DNA-bd"/>
</dbReference>
<gene>
    <name evidence="12" type="ORF">ADU74_04395</name>
</gene>
<dbReference type="EMBL" id="LGVR01000018">
    <property type="protein sequence ID" value="KOA89318.1"/>
    <property type="molecule type" value="Genomic_DNA"/>
</dbReference>
<comment type="caution">
    <text evidence="12">The sequence shown here is derived from an EMBL/GenBank/DDBJ whole genome shotgun (WGS) entry which is preliminary data.</text>
</comment>
<evidence type="ECO:0000256" key="7">
    <source>
        <dbReference type="ARBA" id="ARBA00024867"/>
    </source>
</evidence>
<reference evidence="12 13" key="1">
    <citation type="submission" date="2015-07" db="EMBL/GenBank/DDBJ databases">
        <title>Draft genome sequences of 17 French Clostridium botulinum group III.</title>
        <authorList>
            <person name="Woudstra C."/>
            <person name="Le Marechal C."/>
            <person name="Souillard R."/>
            <person name="Bayon-Auboyer M.-H."/>
            <person name="Dessouter D."/>
            <person name="Fach P."/>
        </authorList>
    </citation>
    <scope>NUCLEOTIDE SEQUENCE [LARGE SCALE GENOMIC DNA]</scope>
    <source>
        <strain evidence="12 13">12LNRI-CD</strain>
    </source>
</reference>
<dbReference type="GO" id="GO:0006355">
    <property type="term" value="P:regulation of DNA-templated transcription"/>
    <property type="evidence" value="ECO:0007669"/>
    <property type="project" value="InterPro"/>
</dbReference>
<keyword evidence="6" id="KW-0804">Transcription</keyword>
<dbReference type="Gene3D" id="6.10.250.690">
    <property type="match status" value="1"/>
</dbReference>
<proteinExistence type="predicted"/>
<dbReference type="Gene3D" id="1.10.10.10">
    <property type="entry name" value="Winged helix-like DNA-binding domain superfamily/Winged helix DNA-binding domain"/>
    <property type="match status" value="1"/>
</dbReference>
<keyword evidence="4" id="KW-0805">Transcription regulation</keyword>
<protein>
    <recommendedName>
        <fullName evidence="1">Stage 0 sporulation protein A homolog</fullName>
    </recommendedName>
</protein>
<dbReference type="FunFam" id="3.40.50.2300:FF:000001">
    <property type="entry name" value="DNA-binding response regulator PhoB"/>
    <property type="match status" value="1"/>
</dbReference>
<feature type="DNA-binding region" description="OmpR/PhoB-type" evidence="9">
    <location>
        <begin position="137"/>
        <end position="235"/>
    </location>
</feature>
<dbReference type="InterPro" id="IPR011006">
    <property type="entry name" value="CheY-like_superfamily"/>
</dbReference>
<dbReference type="AlphaFoldDB" id="A0A9Q1UZ11"/>
<dbReference type="SUPFAM" id="SSF46894">
    <property type="entry name" value="C-terminal effector domain of the bipartite response regulators"/>
    <property type="match status" value="1"/>
</dbReference>
<evidence type="ECO:0000313" key="12">
    <source>
        <dbReference type="EMBL" id="KOA89318.1"/>
    </source>
</evidence>
<comment type="function">
    <text evidence="7">May play the central regulatory role in sporulation. It may be an element of the effector pathway responsible for the activation of sporulation genes in response to nutritional stress. Spo0A may act in concert with spo0H (a sigma factor) to control the expression of some genes that are critical to the sporulation process.</text>
</comment>
<evidence type="ECO:0000259" key="11">
    <source>
        <dbReference type="PROSITE" id="PS51755"/>
    </source>
</evidence>
<keyword evidence="3" id="KW-0902">Two-component regulatory system</keyword>
<organism evidence="12 13">
    <name type="scientific">Clostridium botulinum</name>
    <dbReference type="NCBI Taxonomy" id="1491"/>
    <lineage>
        <taxon>Bacteria</taxon>
        <taxon>Bacillati</taxon>
        <taxon>Bacillota</taxon>
        <taxon>Clostridia</taxon>
        <taxon>Eubacteriales</taxon>
        <taxon>Clostridiaceae</taxon>
        <taxon>Clostridium</taxon>
    </lineage>
</organism>
<dbReference type="GO" id="GO:0032993">
    <property type="term" value="C:protein-DNA complex"/>
    <property type="evidence" value="ECO:0007669"/>
    <property type="project" value="TreeGrafter"/>
</dbReference>
<dbReference type="GO" id="GO:0000156">
    <property type="term" value="F:phosphorelay response regulator activity"/>
    <property type="evidence" value="ECO:0007669"/>
    <property type="project" value="TreeGrafter"/>
</dbReference>
<evidence type="ECO:0000256" key="1">
    <source>
        <dbReference type="ARBA" id="ARBA00018672"/>
    </source>
</evidence>
<dbReference type="PROSITE" id="PS50110">
    <property type="entry name" value="RESPONSE_REGULATORY"/>
    <property type="match status" value="1"/>
</dbReference>
<dbReference type="Pfam" id="PF00072">
    <property type="entry name" value="Response_reg"/>
    <property type="match status" value="1"/>
</dbReference>
<evidence type="ECO:0000259" key="10">
    <source>
        <dbReference type="PROSITE" id="PS50110"/>
    </source>
</evidence>
<name>A0A9Q1UZ11_CLOBO</name>
<feature type="domain" description="Response regulatory" evidence="10">
    <location>
        <begin position="4"/>
        <end position="117"/>
    </location>
</feature>
<dbReference type="Proteomes" id="UP000037540">
    <property type="component" value="Unassembled WGS sequence"/>
</dbReference>
<dbReference type="GO" id="GO:0005829">
    <property type="term" value="C:cytosol"/>
    <property type="evidence" value="ECO:0007669"/>
    <property type="project" value="TreeGrafter"/>
</dbReference>
<dbReference type="SMART" id="SM00448">
    <property type="entry name" value="REC"/>
    <property type="match status" value="1"/>
</dbReference>
<evidence type="ECO:0000256" key="5">
    <source>
        <dbReference type="ARBA" id="ARBA00023125"/>
    </source>
</evidence>
<dbReference type="CDD" id="cd00383">
    <property type="entry name" value="trans_reg_C"/>
    <property type="match status" value="1"/>
</dbReference>
<accession>A0A9Q1UZ11</accession>
<evidence type="ECO:0000313" key="13">
    <source>
        <dbReference type="Proteomes" id="UP000037540"/>
    </source>
</evidence>
<dbReference type="GO" id="GO:0000976">
    <property type="term" value="F:transcription cis-regulatory region binding"/>
    <property type="evidence" value="ECO:0007669"/>
    <property type="project" value="TreeGrafter"/>
</dbReference>
<keyword evidence="2 8" id="KW-0597">Phosphoprotein</keyword>
<feature type="domain" description="OmpR/PhoB-type" evidence="11">
    <location>
        <begin position="137"/>
        <end position="235"/>
    </location>
</feature>
<keyword evidence="5 9" id="KW-0238">DNA-binding</keyword>
<dbReference type="PANTHER" id="PTHR48111">
    <property type="entry name" value="REGULATOR OF RPOS"/>
    <property type="match status" value="1"/>
</dbReference>
<dbReference type="PANTHER" id="PTHR48111:SF40">
    <property type="entry name" value="PHOSPHATE REGULON TRANSCRIPTIONAL REGULATORY PROTEIN PHOB"/>
    <property type="match status" value="1"/>
</dbReference>
<feature type="modified residue" description="4-aspartylphosphate" evidence="8">
    <location>
        <position position="53"/>
    </location>
</feature>
<dbReference type="InterPro" id="IPR036388">
    <property type="entry name" value="WH-like_DNA-bd_sf"/>
</dbReference>
<evidence type="ECO:0000256" key="9">
    <source>
        <dbReference type="PROSITE-ProRule" id="PRU01091"/>
    </source>
</evidence>
<dbReference type="SUPFAM" id="SSF52172">
    <property type="entry name" value="CheY-like"/>
    <property type="match status" value="1"/>
</dbReference>
<dbReference type="InterPro" id="IPR016032">
    <property type="entry name" value="Sig_transdc_resp-reg_C-effctor"/>
</dbReference>